<feature type="region of interest" description="Disordered" evidence="1">
    <location>
        <begin position="1"/>
        <end position="26"/>
    </location>
</feature>
<gene>
    <name evidence="2" type="ORF">EVAR_13652_1</name>
</gene>
<proteinExistence type="predicted"/>
<evidence type="ECO:0000313" key="2">
    <source>
        <dbReference type="EMBL" id="GBP29728.1"/>
    </source>
</evidence>
<dbReference type="Proteomes" id="UP000299102">
    <property type="component" value="Unassembled WGS sequence"/>
</dbReference>
<evidence type="ECO:0000313" key="3">
    <source>
        <dbReference type="Proteomes" id="UP000299102"/>
    </source>
</evidence>
<dbReference type="AlphaFoldDB" id="A0A4C1UTG8"/>
<organism evidence="2 3">
    <name type="scientific">Eumeta variegata</name>
    <name type="common">Bagworm moth</name>
    <name type="synonym">Eumeta japonica</name>
    <dbReference type="NCBI Taxonomy" id="151549"/>
    <lineage>
        <taxon>Eukaryota</taxon>
        <taxon>Metazoa</taxon>
        <taxon>Ecdysozoa</taxon>
        <taxon>Arthropoda</taxon>
        <taxon>Hexapoda</taxon>
        <taxon>Insecta</taxon>
        <taxon>Pterygota</taxon>
        <taxon>Neoptera</taxon>
        <taxon>Endopterygota</taxon>
        <taxon>Lepidoptera</taxon>
        <taxon>Glossata</taxon>
        <taxon>Ditrysia</taxon>
        <taxon>Tineoidea</taxon>
        <taxon>Psychidae</taxon>
        <taxon>Oiketicinae</taxon>
        <taxon>Eumeta</taxon>
    </lineage>
</organism>
<dbReference type="EMBL" id="BGZK01000223">
    <property type="protein sequence ID" value="GBP29728.1"/>
    <property type="molecule type" value="Genomic_DNA"/>
</dbReference>
<sequence>MIRDLRKGARGAGAGRPGRWGPAMPSSSFNSHVKYLKVKVLCVQGPKLRVPKAPTLCDQGLLNEMALQGAVLNKKSIYIPDLRHGP</sequence>
<evidence type="ECO:0000256" key="1">
    <source>
        <dbReference type="SAM" id="MobiDB-lite"/>
    </source>
</evidence>
<accession>A0A4C1UTG8</accession>
<name>A0A4C1UTG8_EUMVA</name>
<protein>
    <submittedName>
        <fullName evidence="2">Uncharacterized protein</fullName>
    </submittedName>
</protein>
<comment type="caution">
    <text evidence="2">The sequence shown here is derived from an EMBL/GenBank/DDBJ whole genome shotgun (WGS) entry which is preliminary data.</text>
</comment>
<keyword evidence="3" id="KW-1185">Reference proteome</keyword>
<reference evidence="2 3" key="1">
    <citation type="journal article" date="2019" name="Commun. Biol.">
        <title>The bagworm genome reveals a unique fibroin gene that provides high tensile strength.</title>
        <authorList>
            <person name="Kono N."/>
            <person name="Nakamura H."/>
            <person name="Ohtoshi R."/>
            <person name="Tomita M."/>
            <person name="Numata K."/>
            <person name="Arakawa K."/>
        </authorList>
    </citation>
    <scope>NUCLEOTIDE SEQUENCE [LARGE SCALE GENOMIC DNA]</scope>
</reference>